<dbReference type="EMBL" id="VSWD01000012">
    <property type="protein sequence ID" value="KAK3086860.1"/>
    <property type="molecule type" value="Genomic_DNA"/>
</dbReference>
<accession>A0AA88XM83</accession>
<organism evidence="2 3">
    <name type="scientific">Pinctada imbricata</name>
    <name type="common">Atlantic pearl-oyster</name>
    <name type="synonym">Pinctada martensii</name>
    <dbReference type="NCBI Taxonomy" id="66713"/>
    <lineage>
        <taxon>Eukaryota</taxon>
        <taxon>Metazoa</taxon>
        <taxon>Spiralia</taxon>
        <taxon>Lophotrochozoa</taxon>
        <taxon>Mollusca</taxon>
        <taxon>Bivalvia</taxon>
        <taxon>Autobranchia</taxon>
        <taxon>Pteriomorphia</taxon>
        <taxon>Pterioida</taxon>
        <taxon>Pterioidea</taxon>
        <taxon>Pteriidae</taxon>
        <taxon>Pinctada</taxon>
    </lineage>
</organism>
<reference evidence="2" key="1">
    <citation type="submission" date="2019-08" db="EMBL/GenBank/DDBJ databases">
        <title>The improved chromosome-level genome for the pearl oyster Pinctada fucata martensii using PacBio sequencing and Hi-C.</title>
        <authorList>
            <person name="Zheng Z."/>
        </authorList>
    </citation>
    <scope>NUCLEOTIDE SEQUENCE</scope>
    <source>
        <strain evidence="2">ZZ-2019</strain>
        <tissue evidence="2">Adductor muscle</tissue>
    </source>
</reference>
<gene>
    <name evidence="2" type="ORF">FSP39_024484</name>
</gene>
<dbReference type="Proteomes" id="UP001186944">
    <property type="component" value="Unassembled WGS sequence"/>
</dbReference>
<sequence>MGCGTGNYSAAMLKYGVGKISLVDASQGMLEKARGKLDENKDRIGDIKEAVLPFLPFDDGTFDAAMINQVMHHLGDSPDGESFPAIQETFKEMHRVLKPGGVVVITNTLKTQYHGHWFCNLFPDVLEKFKMQVPSTDSVNKMLRIAGFRTGTPVSYLGNDWFEGFSDVEGPLSEEWRMRHSVFSFASKEELNKGLEFLKSMKASGTLQSFYDKHDGTSTTGTFILFSASKKQ</sequence>
<evidence type="ECO:0000313" key="2">
    <source>
        <dbReference type="EMBL" id="KAK3086860.1"/>
    </source>
</evidence>
<dbReference type="AlphaFoldDB" id="A0AA88XM83"/>
<comment type="caution">
    <text evidence="2">The sequence shown here is derived from an EMBL/GenBank/DDBJ whole genome shotgun (WGS) entry which is preliminary data.</text>
</comment>
<dbReference type="InterPro" id="IPR029063">
    <property type="entry name" value="SAM-dependent_MTases_sf"/>
</dbReference>
<evidence type="ECO:0000313" key="3">
    <source>
        <dbReference type="Proteomes" id="UP001186944"/>
    </source>
</evidence>
<proteinExistence type="predicted"/>
<name>A0AA88XM83_PINIB</name>
<evidence type="ECO:0000259" key="1">
    <source>
        <dbReference type="Pfam" id="PF08241"/>
    </source>
</evidence>
<dbReference type="SUPFAM" id="SSF53335">
    <property type="entry name" value="S-adenosyl-L-methionine-dependent methyltransferases"/>
    <property type="match status" value="1"/>
</dbReference>
<dbReference type="Pfam" id="PF08241">
    <property type="entry name" value="Methyltransf_11"/>
    <property type="match status" value="1"/>
</dbReference>
<dbReference type="PANTHER" id="PTHR42912:SF80">
    <property type="entry name" value="METHYLTRANSFERASE DOMAIN-CONTAINING PROTEIN"/>
    <property type="match status" value="1"/>
</dbReference>
<protein>
    <recommendedName>
        <fullName evidence="1">Methyltransferase type 11 domain-containing protein</fullName>
    </recommendedName>
</protein>
<feature type="domain" description="Methyltransferase type 11" evidence="1">
    <location>
        <begin position="1"/>
        <end position="105"/>
    </location>
</feature>
<dbReference type="InterPro" id="IPR050508">
    <property type="entry name" value="Methyltransf_Superfamily"/>
</dbReference>
<dbReference type="InterPro" id="IPR013216">
    <property type="entry name" value="Methyltransf_11"/>
</dbReference>
<dbReference type="CDD" id="cd02440">
    <property type="entry name" value="AdoMet_MTases"/>
    <property type="match status" value="1"/>
</dbReference>
<dbReference type="Gene3D" id="3.40.50.150">
    <property type="entry name" value="Vaccinia Virus protein VP39"/>
    <property type="match status" value="1"/>
</dbReference>
<keyword evidence="3" id="KW-1185">Reference proteome</keyword>
<dbReference type="PANTHER" id="PTHR42912">
    <property type="entry name" value="METHYLTRANSFERASE"/>
    <property type="match status" value="1"/>
</dbReference>
<dbReference type="GO" id="GO:0008757">
    <property type="term" value="F:S-adenosylmethionine-dependent methyltransferase activity"/>
    <property type="evidence" value="ECO:0007669"/>
    <property type="project" value="InterPro"/>
</dbReference>